<evidence type="ECO:0008006" key="4">
    <source>
        <dbReference type="Google" id="ProtNLM"/>
    </source>
</evidence>
<protein>
    <recommendedName>
        <fullName evidence="4">SAGA-associated factor 11</fullName>
    </recommendedName>
</protein>
<organism evidence="2 3">
    <name type="scientific">Protea cynaroides</name>
    <dbReference type="NCBI Taxonomy" id="273540"/>
    <lineage>
        <taxon>Eukaryota</taxon>
        <taxon>Viridiplantae</taxon>
        <taxon>Streptophyta</taxon>
        <taxon>Embryophyta</taxon>
        <taxon>Tracheophyta</taxon>
        <taxon>Spermatophyta</taxon>
        <taxon>Magnoliopsida</taxon>
        <taxon>Proteales</taxon>
        <taxon>Proteaceae</taxon>
        <taxon>Protea</taxon>
    </lineage>
</organism>
<proteinExistence type="predicted"/>
<dbReference type="AlphaFoldDB" id="A0A9Q0GWS5"/>
<sequence>MVCSLGKCRMAAMVRLLETGNFSEITAEEASHEKLAVQSIHRELRAADEANLLEEEDMHVFDYKPLADPLHLVCCNACKKPIKASQYAAHAERCRSFNSSEETGLELDGGTGRKRPPRKGRKKLQTAQDNQAATVVEQERSESVHADDHAVSESNVNDQTGMNYSFSRETKRHSVSINGAAVMDGSGLGPGSTNYSAGVMSASKRRTKLMAVEGLQPSDDLETAYGVTSIGINCQEAQTCGVFSKGSIAGRKKPCDSFGHQKLGQVDRRISTKDAPVPLATKVYHLQRSNHLRSALSHLYFEAWTNSSESLSPKVIQRSVVLPSQDSSHERTDDLLQTKKDTYALPAVRKPGQILAQSSELCLGNSSGHPAISNFSDQLRDSNFSRSGISVDASSTGMLRGRYLPAPYSFPGNSGTPLGTMQQPNGSVPVI</sequence>
<dbReference type="PANTHER" id="PTHR47805">
    <property type="entry name" value="SAGA-ASSOCIATED FACTOR 73"/>
    <property type="match status" value="1"/>
</dbReference>
<evidence type="ECO:0000313" key="2">
    <source>
        <dbReference type="EMBL" id="KAJ4955258.1"/>
    </source>
</evidence>
<keyword evidence="3" id="KW-1185">Reference proteome</keyword>
<evidence type="ECO:0000313" key="3">
    <source>
        <dbReference type="Proteomes" id="UP001141806"/>
    </source>
</evidence>
<dbReference type="EMBL" id="JAMYWD010000011">
    <property type="protein sequence ID" value="KAJ4955258.1"/>
    <property type="molecule type" value="Genomic_DNA"/>
</dbReference>
<dbReference type="PANTHER" id="PTHR47805:SF1">
    <property type="entry name" value="SAGA-ASSOCIATED FACTOR 73"/>
    <property type="match status" value="1"/>
</dbReference>
<comment type="caution">
    <text evidence="2">The sequence shown here is derived from an EMBL/GenBank/DDBJ whole genome shotgun (WGS) entry which is preliminary data.</text>
</comment>
<accession>A0A9Q0GWS5</accession>
<feature type="compositionally biased region" description="Polar residues" evidence="1">
    <location>
        <begin position="152"/>
        <end position="162"/>
    </location>
</feature>
<dbReference type="InterPro" id="IPR037804">
    <property type="entry name" value="SGF73"/>
</dbReference>
<gene>
    <name evidence="2" type="ORF">NE237_012041</name>
</gene>
<feature type="compositionally biased region" description="Basic and acidic residues" evidence="1">
    <location>
        <begin position="137"/>
        <end position="151"/>
    </location>
</feature>
<dbReference type="OrthoDB" id="21678at2759"/>
<feature type="compositionally biased region" description="Basic residues" evidence="1">
    <location>
        <begin position="112"/>
        <end position="124"/>
    </location>
</feature>
<feature type="region of interest" description="Disordered" evidence="1">
    <location>
        <begin position="98"/>
        <end position="162"/>
    </location>
</feature>
<dbReference type="GO" id="GO:0000124">
    <property type="term" value="C:SAGA complex"/>
    <property type="evidence" value="ECO:0007669"/>
    <property type="project" value="InterPro"/>
</dbReference>
<dbReference type="Proteomes" id="UP001141806">
    <property type="component" value="Unassembled WGS sequence"/>
</dbReference>
<evidence type="ECO:0000256" key="1">
    <source>
        <dbReference type="SAM" id="MobiDB-lite"/>
    </source>
</evidence>
<name>A0A9Q0GWS5_9MAGN</name>
<reference evidence="2" key="1">
    <citation type="journal article" date="2023" name="Plant J.">
        <title>The genome of the king protea, Protea cynaroides.</title>
        <authorList>
            <person name="Chang J."/>
            <person name="Duong T.A."/>
            <person name="Schoeman C."/>
            <person name="Ma X."/>
            <person name="Roodt D."/>
            <person name="Barker N."/>
            <person name="Li Z."/>
            <person name="Van de Peer Y."/>
            <person name="Mizrachi E."/>
        </authorList>
    </citation>
    <scope>NUCLEOTIDE SEQUENCE</scope>
    <source>
        <tissue evidence="2">Young leaves</tissue>
    </source>
</reference>